<dbReference type="Pfam" id="PF09694">
    <property type="entry name" value="Gcw_chp"/>
    <property type="match status" value="1"/>
</dbReference>
<dbReference type="NCBIfam" id="TIGR02001">
    <property type="entry name" value="gcw_chp"/>
    <property type="match status" value="1"/>
</dbReference>
<sequence length="250" mass="26278">MKKILVPSLIALALGSVSGLAQAQAAAAPESSLSFNVGATTDYRYRGISQSRLKPALQGGVDYADKSGFYVGAWGSTIKWIKDSGASKGTTEVDLYGGYKGAMGDVSYDVGVLRYQYLGNTLGDVTGFANANTTEVYGAVTYNVFTAKYSHALTNTFGNVNSKNSYYLDLSATFDLGNGFTLTPHVGRQMINNTPLASYNDYSLTLGKDLGNGLSASAMAVGTNADTGPYTLAGKYNGKDALVVGLKYAF</sequence>
<keyword evidence="1" id="KW-0732">Signal</keyword>
<evidence type="ECO:0008006" key="4">
    <source>
        <dbReference type="Google" id="ProtNLM"/>
    </source>
</evidence>
<keyword evidence="3" id="KW-1185">Reference proteome</keyword>
<protein>
    <recommendedName>
        <fullName evidence="4">Porin domain-containing protein</fullName>
    </recommendedName>
</protein>
<dbReference type="EMBL" id="NESN01000002">
    <property type="protein sequence ID" value="PUE54236.1"/>
    <property type="molecule type" value="Genomic_DNA"/>
</dbReference>
<feature type="chain" id="PRO_5016269712" description="Porin domain-containing protein" evidence="1">
    <location>
        <begin position="24"/>
        <end position="250"/>
    </location>
</feature>
<dbReference type="RefSeq" id="WP_108312205.1">
    <property type="nucleotide sequence ID" value="NZ_NESN01000002.1"/>
</dbReference>
<dbReference type="Proteomes" id="UP000250790">
    <property type="component" value="Unassembled WGS sequence"/>
</dbReference>
<dbReference type="AlphaFoldDB" id="A0A315E8H1"/>
<comment type="caution">
    <text evidence="2">The sequence shown here is derived from an EMBL/GenBank/DDBJ whole genome shotgun (WGS) entry which is preliminary data.</text>
</comment>
<accession>A0A315E8H1</accession>
<dbReference type="InterPro" id="IPR010239">
    <property type="entry name" value="CHP02001"/>
</dbReference>
<feature type="signal peptide" evidence="1">
    <location>
        <begin position="1"/>
        <end position="23"/>
    </location>
</feature>
<evidence type="ECO:0000313" key="2">
    <source>
        <dbReference type="EMBL" id="PUE54236.1"/>
    </source>
</evidence>
<evidence type="ECO:0000313" key="3">
    <source>
        <dbReference type="Proteomes" id="UP000250790"/>
    </source>
</evidence>
<gene>
    <name evidence="2" type="ORF">B9Z37_06695</name>
</gene>
<name>A0A315E8H1_9BURK</name>
<organism evidence="2 3">
    <name type="scientific">Limnohabitans parvus II-B4</name>
    <dbReference type="NCBI Taxonomy" id="1293052"/>
    <lineage>
        <taxon>Bacteria</taxon>
        <taxon>Pseudomonadati</taxon>
        <taxon>Pseudomonadota</taxon>
        <taxon>Betaproteobacteria</taxon>
        <taxon>Burkholderiales</taxon>
        <taxon>Comamonadaceae</taxon>
        <taxon>Limnohabitans</taxon>
    </lineage>
</organism>
<proteinExistence type="predicted"/>
<reference evidence="2 3" key="1">
    <citation type="submission" date="2017-04" db="EMBL/GenBank/DDBJ databases">
        <title>Unexpected and diverse lifestyles within the genus Limnohabitans.</title>
        <authorList>
            <person name="Kasalicky V."/>
            <person name="Mehrshad M."/>
            <person name="Andrei S.-A."/>
            <person name="Salcher M."/>
            <person name="Kratochvilova H."/>
            <person name="Simek K."/>
            <person name="Ghai R."/>
        </authorList>
    </citation>
    <scope>NUCLEOTIDE SEQUENCE [LARGE SCALE GENOMIC DNA]</scope>
    <source>
        <strain evidence="2 3">II-B4</strain>
    </source>
</reference>
<evidence type="ECO:0000256" key="1">
    <source>
        <dbReference type="SAM" id="SignalP"/>
    </source>
</evidence>
<dbReference type="OrthoDB" id="9793561at2"/>